<dbReference type="AlphaFoldDB" id="A0A1Q9AVI8"/>
<gene>
    <name evidence="1" type="ORF">BJF93_12105</name>
</gene>
<keyword evidence="2" id="KW-1185">Reference proteome</keyword>
<dbReference type="Proteomes" id="UP000186364">
    <property type="component" value="Unassembled WGS sequence"/>
</dbReference>
<dbReference type="EMBL" id="MKIP01000052">
    <property type="protein sequence ID" value="OLP59449.1"/>
    <property type="molecule type" value="Genomic_DNA"/>
</dbReference>
<evidence type="ECO:0000313" key="1">
    <source>
        <dbReference type="EMBL" id="OLP59449.1"/>
    </source>
</evidence>
<protein>
    <recommendedName>
        <fullName evidence="3">DUF1127 domain-containing protein</fullName>
    </recommendedName>
</protein>
<evidence type="ECO:0000313" key="2">
    <source>
        <dbReference type="Proteomes" id="UP000186364"/>
    </source>
</evidence>
<accession>A0A1Q9AVI8</accession>
<organism evidence="1 2">
    <name type="scientific">Xaviernesmea oryzae</name>
    <dbReference type="NCBI Taxonomy" id="464029"/>
    <lineage>
        <taxon>Bacteria</taxon>
        <taxon>Pseudomonadati</taxon>
        <taxon>Pseudomonadota</taxon>
        <taxon>Alphaproteobacteria</taxon>
        <taxon>Hyphomicrobiales</taxon>
        <taxon>Rhizobiaceae</taxon>
        <taxon>Rhizobium/Agrobacterium group</taxon>
        <taxon>Xaviernesmea</taxon>
    </lineage>
</organism>
<proteinExistence type="predicted"/>
<dbReference type="OrthoDB" id="8420595at2"/>
<evidence type="ECO:0008006" key="3">
    <source>
        <dbReference type="Google" id="ProtNLM"/>
    </source>
</evidence>
<sequence length="71" mass="8188">MTSLAKDLAVPFAPGRSSQLAAFLKWICIRMARSNHRLELEHVPDHVKRDIGILDGREPKRDDPSVWPVWR</sequence>
<reference evidence="1 2" key="1">
    <citation type="submission" date="2016-09" db="EMBL/GenBank/DDBJ databases">
        <title>Rhizobium sp. nov., a novel species isolated from the rice rhizosphere.</title>
        <authorList>
            <person name="Zhao J."/>
            <person name="Zhang X."/>
        </authorList>
    </citation>
    <scope>NUCLEOTIDE SEQUENCE [LARGE SCALE GENOMIC DNA]</scope>
    <source>
        <strain evidence="1 2">1.7048</strain>
    </source>
</reference>
<comment type="caution">
    <text evidence="1">The sequence shown here is derived from an EMBL/GenBank/DDBJ whole genome shotgun (WGS) entry which is preliminary data.</text>
</comment>
<name>A0A1Q9AVI8_9HYPH</name>